<comment type="caution">
    <text evidence="1">The sequence shown here is derived from an EMBL/GenBank/DDBJ whole genome shotgun (WGS) entry which is preliminary data.</text>
</comment>
<name>A0AAD8V2V3_9PEZI</name>
<protein>
    <submittedName>
        <fullName evidence="1">Uncharacterized protein</fullName>
    </submittedName>
</protein>
<dbReference type="AlphaFoldDB" id="A0AAD8V2V3"/>
<evidence type="ECO:0000313" key="2">
    <source>
        <dbReference type="Proteomes" id="UP001230504"/>
    </source>
</evidence>
<sequence length="201" mass="22296">MVDMGEGNFGHRIRKCNNNHGFRFSCRTGPLLSQVRGRPGLINNRRIGIAPTASPWNRLVKTQGASWSSIPHTQNKMVLFASTHPTSPAFGRRRHRLCPPHRVRPQGGSACPQGAMVTWYVELRSRRAESGSCLAGELGVDSQQSYVHLAGWQPDRLWQGAQGRRDISYNGGAQFRVAKVVEFRGAKRQRGGVEGDRLARG</sequence>
<organism evidence="1 2">
    <name type="scientific">Colletotrichum navitas</name>
    <dbReference type="NCBI Taxonomy" id="681940"/>
    <lineage>
        <taxon>Eukaryota</taxon>
        <taxon>Fungi</taxon>
        <taxon>Dikarya</taxon>
        <taxon>Ascomycota</taxon>
        <taxon>Pezizomycotina</taxon>
        <taxon>Sordariomycetes</taxon>
        <taxon>Hypocreomycetidae</taxon>
        <taxon>Glomerellales</taxon>
        <taxon>Glomerellaceae</taxon>
        <taxon>Colletotrichum</taxon>
        <taxon>Colletotrichum graminicola species complex</taxon>
    </lineage>
</organism>
<reference evidence="1" key="1">
    <citation type="submission" date="2021-06" db="EMBL/GenBank/DDBJ databases">
        <title>Comparative genomics, transcriptomics and evolutionary studies reveal genomic signatures of adaptation to plant cell wall in hemibiotrophic fungi.</title>
        <authorList>
            <consortium name="DOE Joint Genome Institute"/>
            <person name="Baroncelli R."/>
            <person name="Diaz J.F."/>
            <person name="Benocci T."/>
            <person name="Peng M."/>
            <person name="Battaglia E."/>
            <person name="Haridas S."/>
            <person name="Andreopoulos W."/>
            <person name="Labutti K."/>
            <person name="Pangilinan J."/>
            <person name="Floch G.L."/>
            <person name="Makela M.R."/>
            <person name="Henrissat B."/>
            <person name="Grigoriev I.V."/>
            <person name="Crouch J.A."/>
            <person name="De Vries R.P."/>
            <person name="Sukno S.A."/>
            <person name="Thon M.R."/>
        </authorList>
    </citation>
    <scope>NUCLEOTIDE SEQUENCE</scope>
    <source>
        <strain evidence="1">CBS 125086</strain>
    </source>
</reference>
<accession>A0AAD8V2V3</accession>
<dbReference type="GeneID" id="85436288"/>
<keyword evidence="2" id="KW-1185">Reference proteome</keyword>
<dbReference type="Proteomes" id="UP001230504">
    <property type="component" value="Unassembled WGS sequence"/>
</dbReference>
<evidence type="ECO:0000313" key="1">
    <source>
        <dbReference type="EMBL" id="KAK1585232.1"/>
    </source>
</evidence>
<gene>
    <name evidence="1" type="ORF">LY79DRAFT_274027</name>
</gene>
<dbReference type="RefSeq" id="XP_060412266.1">
    <property type="nucleotide sequence ID" value="XM_060552048.1"/>
</dbReference>
<proteinExistence type="predicted"/>
<dbReference type="EMBL" id="JAHLJV010000046">
    <property type="protein sequence ID" value="KAK1585232.1"/>
    <property type="molecule type" value="Genomic_DNA"/>
</dbReference>